<dbReference type="GO" id="GO:0000281">
    <property type="term" value="P:mitotic cytokinesis"/>
    <property type="evidence" value="ECO:0007669"/>
    <property type="project" value="TreeGrafter"/>
</dbReference>
<dbReference type="Gene3D" id="1.20.140.50">
    <property type="entry name" value="alix/aip1 like domains"/>
    <property type="match status" value="1"/>
</dbReference>
<dbReference type="InterPro" id="IPR018222">
    <property type="entry name" value="Nuclear_transport_factor_2_euk"/>
</dbReference>
<dbReference type="InterPro" id="IPR035979">
    <property type="entry name" value="RBD_domain_sf"/>
</dbReference>
<gene>
    <name evidence="6" type="primary">pdcd6ip</name>
    <name evidence="6" type="ORF">FJT64_005920</name>
</gene>
<evidence type="ECO:0000256" key="1">
    <source>
        <dbReference type="ARBA" id="ARBA00022614"/>
    </source>
</evidence>
<dbReference type="PROSITE" id="PS50177">
    <property type="entry name" value="NTF2_DOMAIN"/>
    <property type="match status" value="1"/>
</dbReference>
<dbReference type="InterPro" id="IPR032675">
    <property type="entry name" value="LRR_dom_sf"/>
</dbReference>
<comment type="caution">
    <text evidence="6">The sequence shown here is derived from an EMBL/GenBank/DDBJ whole genome shotgun (WGS) entry which is preliminary data.</text>
</comment>
<dbReference type="InterPro" id="IPR025304">
    <property type="entry name" value="ALIX_V_dom"/>
</dbReference>
<evidence type="ECO:0000259" key="5">
    <source>
        <dbReference type="PROSITE" id="PS51180"/>
    </source>
</evidence>
<feature type="region of interest" description="Disordered" evidence="3">
    <location>
        <begin position="569"/>
        <end position="725"/>
    </location>
</feature>
<dbReference type="InterPro" id="IPR004328">
    <property type="entry name" value="BRO1_dom"/>
</dbReference>
<evidence type="ECO:0000259" key="4">
    <source>
        <dbReference type="PROSITE" id="PS50177"/>
    </source>
</evidence>
<dbReference type="Gene3D" id="1.20.120.560">
    <property type="entry name" value="alix/aip1 in complex with the ypdl late domain"/>
    <property type="match status" value="1"/>
</dbReference>
<feature type="domain" description="BRO1" evidence="5">
    <location>
        <begin position="12"/>
        <end position="352"/>
    </location>
</feature>
<dbReference type="GO" id="GO:0003723">
    <property type="term" value="F:RNA binding"/>
    <property type="evidence" value="ECO:0007669"/>
    <property type="project" value="InterPro"/>
</dbReference>
<dbReference type="AlphaFoldDB" id="A0A6A4W4A2"/>
<feature type="domain" description="NTF2" evidence="4">
    <location>
        <begin position="997"/>
        <end position="1030"/>
    </location>
</feature>
<dbReference type="SUPFAM" id="SSF54928">
    <property type="entry name" value="RNA-binding domain, RBD"/>
    <property type="match status" value="1"/>
</dbReference>
<keyword evidence="2" id="KW-0677">Repeat</keyword>
<dbReference type="Pfam" id="PF03097">
    <property type="entry name" value="BRO1"/>
    <property type="match status" value="2"/>
</dbReference>
<dbReference type="Pfam" id="PF22602">
    <property type="entry name" value="NXF_NTF2"/>
    <property type="match status" value="1"/>
</dbReference>
<dbReference type="Gene3D" id="1.25.40.280">
    <property type="entry name" value="alix/aip1 like domains"/>
    <property type="match status" value="1"/>
</dbReference>
<dbReference type="Gene3D" id="3.10.450.50">
    <property type="match status" value="1"/>
</dbReference>
<organism evidence="6 7">
    <name type="scientific">Amphibalanus amphitrite</name>
    <name type="common">Striped barnacle</name>
    <name type="synonym">Balanus amphitrite</name>
    <dbReference type="NCBI Taxonomy" id="1232801"/>
    <lineage>
        <taxon>Eukaryota</taxon>
        <taxon>Metazoa</taxon>
        <taxon>Ecdysozoa</taxon>
        <taxon>Arthropoda</taxon>
        <taxon>Crustacea</taxon>
        <taxon>Multicrustacea</taxon>
        <taxon>Cirripedia</taxon>
        <taxon>Thoracica</taxon>
        <taxon>Thoracicalcarea</taxon>
        <taxon>Balanomorpha</taxon>
        <taxon>Balanoidea</taxon>
        <taxon>Balanidae</taxon>
        <taxon>Amphibalaninae</taxon>
        <taxon>Amphibalanus</taxon>
    </lineage>
</organism>
<dbReference type="Pfam" id="PF09162">
    <property type="entry name" value="Tap-RNA_bind"/>
    <property type="match status" value="1"/>
</dbReference>
<evidence type="ECO:0000256" key="2">
    <source>
        <dbReference type="ARBA" id="ARBA00022737"/>
    </source>
</evidence>
<accession>A0A6A4W4A2</accession>
<name>A0A6A4W4A2_AMPAM</name>
<feature type="compositionally biased region" description="Low complexity" evidence="3">
    <location>
        <begin position="601"/>
        <end position="614"/>
    </location>
</feature>
<evidence type="ECO:0000313" key="7">
    <source>
        <dbReference type="Proteomes" id="UP000440578"/>
    </source>
</evidence>
<dbReference type="GO" id="GO:0006406">
    <property type="term" value="P:mRNA export from nucleus"/>
    <property type="evidence" value="ECO:0007669"/>
    <property type="project" value="InterPro"/>
</dbReference>
<dbReference type="SUPFAM" id="SSF52058">
    <property type="entry name" value="L domain-like"/>
    <property type="match status" value="1"/>
</dbReference>
<dbReference type="PROSITE" id="PS51180">
    <property type="entry name" value="BRO1"/>
    <property type="match status" value="1"/>
</dbReference>
<dbReference type="PANTHER" id="PTHR23030:SF39">
    <property type="entry name" value="PROGRAMMED CELL DEATH 6-INTERACTING PROTEIN"/>
    <property type="match status" value="1"/>
</dbReference>
<dbReference type="Gene3D" id="3.30.70.330">
    <property type="match status" value="1"/>
</dbReference>
<feature type="compositionally biased region" description="Gly residues" evidence="3">
    <location>
        <begin position="708"/>
        <end position="717"/>
    </location>
</feature>
<keyword evidence="1" id="KW-0433">Leucine-rich repeat</keyword>
<proteinExistence type="predicted"/>
<dbReference type="GO" id="GO:0005768">
    <property type="term" value="C:endosome"/>
    <property type="evidence" value="ECO:0007669"/>
    <property type="project" value="TreeGrafter"/>
</dbReference>
<dbReference type="Pfam" id="PF13949">
    <property type="entry name" value="ALIX_LYPXL_bnd"/>
    <property type="match status" value="1"/>
</dbReference>
<feature type="compositionally biased region" description="Pro residues" evidence="3">
    <location>
        <begin position="581"/>
        <end position="600"/>
    </location>
</feature>
<dbReference type="Pfam" id="PF24048">
    <property type="entry name" value="LRR_NXF1-5"/>
    <property type="match status" value="1"/>
</dbReference>
<feature type="compositionally biased region" description="Basic residues" evidence="3">
    <location>
        <begin position="692"/>
        <end position="707"/>
    </location>
</feature>
<dbReference type="Gene3D" id="3.80.10.10">
    <property type="entry name" value="Ribonuclease Inhibitor"/>
    <property type="match status" value="1"/>
</dbReference>
<dbReference type="InterPro" id="IPR002075">
    <property type="entry name" value="NTF2_dom"/>
</dbReference>
<evidence type="ECO:0000313" key="6">
    <source>
        <dbReference type="EMBL" id="KAF0296691.1"/>
    </source>
</evidence>
<dbReference type="InterPro" id="IPR015245">
    <property type="entry name" value="Tap_RNA-bd"/>
</dbReference>
<protein>
    <submittedName>
        <fullName evidence="6">Programmed cell death 6-interacting protein</fullName>
    </submittedName>
</protein>
<evidence type="ECO:0000256" key="3">
    <source>
        <dbReference type="SAM" id="MobiDB-lite"/>
    </source>
</evidence>
<dbReference type="InterPro" id="IPR057125">
    <property type="entry name" value="NXF1/2/3/5-like_LRR"/>
</dbReference>
<dbReference type="Proteomes" id="UP000440578">
    <property type="component" value="Unassembled WGS sequence"/>
</dbReference>
<dbReference type="PROSITE" id="PS51450">
    <property type="entry name" value="LRR"/>
    <property type="match status" value="1"/>
</dbReference>
<dbReference type="SUPFAM" id="SSF54427">
    <property type="entry name" value="NTF2-like"/>
    <property type="match status" value="1"/>
</dbReference>
<keyword evidence="7" id="KW-1185">Reference proteome</keyword>
<dbReference type="InterPro" id="IPR038499">
    <property type="entry name" value="BRO1_sf"/>
</dbReference>
<dbReference type="InterPro" id="IPR012677">
    <property type="entry name" value="Nucleotide-bd_a/b_plait_sf"/>
</dbReference>
<reference evidence="6 7" key="1">
    <citation type="submission" date="2019-07" db="EMBL/GenBank/DDBJ databases">
        <title>Draft genome assembly of a fouling barnacle, Amphibalanus amphitrite (Darwin, 1854): The first reference genome for Thecostraca.</title>
        <authorList>
            <person name="Kim W."/>
        </authorList>
    </citation>
    <scope>NUCLEOTIDE SEQUENCE [LARGE SCALE GENOMIC DNA]</scope>
    <source>
        <strain evidence="6">SNU_AA5</strain>
        <tissue evidence="6">Soma without cirri and trophi</tissue>
    </source>
</reference>
<dbReference type="EMBL" id="VIIS01001545">
    <property type="protein sequence ID" value="KAF0296691.1"/>
    <property type="molecule type" value="Genomic_DNA"/>
</dbReference>
<dbReference type="FunFam" id="3.80.10.10:FF:000384">
    <property type="entry name" value="Nuclear RNA export factor 1"/>
    <property type="match status" value="1"/>
</dbReference>
<dbReference type="OrthoDB" id="2141925at2759"/>
<dbReference type="SMART" id="SM01041">
    <property type="entry name" value="BRO1"/>
    <property type="match status" value="1"/>
</dbReference>
<dbReference type="InterPro" id="IPR001611">
    <property type="entry name" value="Leu-rich_rpt"/>
</dbReference>
<dbReference type="InterPro" id="IPR032710">
    <property type="entry name" value="NTF2-like_dom_sf"/>
</dbReference>
<dbReference type="PANTHER" id="PTHR23030">
    <property type="entry name" value="PCD6 INTERACTING PROTEIN-RELATED"/>
    <property type="match status" value="1"/>
</dbReference>
<sequence length="1041" mass="114457">MRASAAESAAMDFIAVPIKRTSEQDLVRPLKSIIASSYSTADNPADYADAIQDMNKLRASATWKSFDKTESALEVLYRYYDQLLATEAKIPAQEVTIYFKWKDAFDKGSWLSGRQSLTPAKMLQHAASNFNHLKTGVMSAIHQEPTPDLNPETLAALSQLMQAQAQEAFVLKAIRDQMKEAIIAKLCAQCDDYYSESLKAMQRESGEESGLAEYYQSRVCNANKAVGEEIARLQHAESLIRSSATRAGDVPAWGVYAARAQQALASAKKDNDFIYHERVPDVKALAPIGKAAIAKLLPAPEHYSKDFRDLFAQLTPVPVQQAMAGYEVRKTELVNTEVGRLREATQTLNGVLASLNLPAALEDTSGTALPSSIREKAAHDSVVRAKFDANRAGIELLSKSESELAAATPQGHSSVDGGSPAAQRLKALMERVETIKSDRDVLECQLKRTVPSARRPVSEETLATTYGHLRTAAAESLAAQEKLLAEIQEANTEFVKQRGSGGSQRETMFKDLATAHDVFTELRGNLKEGMKFYNDLTQLLLTFQNKVSDFCFARKTEKEELMKDMTSTLANQQAGSAPKAPETPTPAARQPPPRPPPPTTSPTSSSSAGGSSAPPADPAPNPYAGAPPGAMPYPSQPSHDDRASRGTSYRQADFKARGRMRRGQGRYQGNLDDDAEMGGRRPRMQQGDDRRRGMRGRGRPRPSRGRGRGLPPGGGGRNPPNASQPSWFRVIVKNGQTFGKEFVMNAINENLPEPYMPIGYTNEANRNDVHFFVENKMTADTISALDGRILAPNGSKMKIMSRRSEPPMLTVDDAVKAELAQALSNRYVPANRTLNLSQFYMDPYIRGKGLYLPLNRQNVVAAVLEIITGQIPEVVGINLSKNRITSLMPFKAIKSSLKDLKALDLSHNSLGAITHLDSVQGMALIELNLDGNHLCDSFKEKAEYISAVRKRFPKVILLDNVELPPPIEFDVEDDAAAVTKLPESKSSYFCGTQPRDIALMFLKQYFDVFDADKRDPLMDAYHDNCRFSLSVSLGHRNSNER</sequence>